<evidence type="ECO:0000313" key="1">
    <source>
        <dbReference type="EMBL" id="EDR03731.1"/>
    </source>
</evidence>
<dbReference type="GeneID" id="6081294"/>
<dbReference type="KEGG" id="lbc:LACBIDRAFT_306896"/>
<reference evidence="1 2" key="1">
    <citation type="journal article" date="2008" name="Nature">
        <title>The genome of Laccaria bicolor provides insights into mycorrhizal symbiosis.</title>
        <authorList>
            <person name="Martin F."/>
            <person name="Aerts A."/>
            <person name="Ahren D."/>
            <person name="Brun A."/>
            <person name="Danchin E.G.J."/>
            <person name="Duchaussoy F."/>
            <person name="Gibon J."/>
            <person name="Kohler A."/>
            <person name="Lindquist E."/>
            <person name="Pereda V."/>
            <person name="Salamov A."/>
            <person name="Shapiro H.J."/>
            <person name="Wuyts J."/>
            <person name="Blaudez D."/>
            <person name="Buee M."/>
            <person name="Brokstein P."/>
            <person name="Canbaeck B."/>
            <person name="Cohen D."/>
            <person name="Courty P.E."/>
            <person name="Coutinho P.M."/>
            <person name="Delaruelle C."/>
            <person name="Detter J.C."/>
            <person name="Deveau A."/>
            <person name="DiFazio S."/>
            <person name="Duplessis S."/>
            <person name="Fraissinet-Tachet L."/>
            <person name="Lucic E."/>
            <person name="Frey-Klett P."/>
            <person name="Fourrey C."/>
            <person name="Feussner I."/>
            <person name="Gay G."/>
            <person name="Grimwood J."/>
            <person name="Hoegger P.J."/>
            <person name="Jain P."/>
            <person name="Kilaru S."/>
            <person name="Labbe J."/>
            <person name="Lin Y.C."/>
            <person name="Legue V."/>
            <person name="Le Tacon F."/>
            <person name="Marmeisse R."/>
            <person name="Melayah D."/>
            <person name="Montanini B."/>
            <person name="Muratet M."/>
            <person name="Nehls U."/>
            <person name="Niculita-Hirzel H."/>
            <person name="Oudot-Le Secq M.P."/>
            <person name="Peter M."/>
            <person name="Quesneville H."/>
            <person name="Rajashekar B."/>
            <person name="Reich M."/>
            <person name="Rouhier N."/>
            <person name="Schmutz J."/>
            <person name="Yin T."/>
            <person name="Chalot M."/>
            <person name="Henrissat B."/>
            <person name="Kuees U."/>
            <person name="Lucas S."/>
            <person name="Van de Peer Y."/>
            <person name="Podila G.K."/>
            <person name="Polle A."/>
            <person name="Pukkila P.J."/>
            <person name="Richardson P.M."/>
            <person name="Rouze P."/>
            <person name="Sanders I.R."/>
            <person name="Stajich J.E."/>
            <person name="Tunlid A."/>
            <person name="Tuskan G."/>
            <person name="Grigoriev I.V."/>
        </authorList>
    </citation>
    <scope>NUCLEOTIDE SEQUENCE [LARGE SCALE GENOMIC DNA]</scope>
    <source>
        <strain evidence="2">S238N-H82 / ATCC MYA-4686</strain>
    </source>
</reference>
<protein>
    <submittedName>
        <fullName evidence="1">Predicted protein</fullName>
    </submittedName>
</protein>
<gene>
    <name evidence="1" type="ORF">LACBIDRAFT_306896</name>
</gene>
<proteinExistence type="predicted"/>
<accession>B0DNY7</accession>
<dbReference type="RefSeq" id="XP_001885584.1">
    <property type="nucleotide sequence ID" value="XM_001885549.1"/>
</dbReference>
<evidence type="ECO:0000313" key="2">
    <source>
        <dbReference type="Proteomes" id="UP000001194"/>
    </source>
</evidence>
<dbReference type="OrthoDB" id="972532at2759"/>
<dbReference type="AlphaFoldDB" id="B0DNY7"/>
<name>B0DNY7_LACBS</name>
<dbReference type="EMBL" id="DS547122">
    <property type="protein sequence ID" value="EDR03731.1"/>
    <property type="molecule type" value="Genomic_DNA"/>
</dbReference>
<sequence>MWIMWGMVKYWVCVKTMNTNSKVLDDYDFGHMKVHDVAIMPDSLQVLGMRQRKEVKMLNFF</sequence>
<dbReference type="InParanoid" id="B0DNY7"/>
<dbReference type="Proteomes" id="UP000001194">
    <property type="component" value="Unassembled WGS sequence"/>
</dbReference>
<dbReference type="HOGENOM" id="CLU_2923032_0_0_1"/>
<keyword evidence="2" id="KW-1185">Reference proteome</keyword>
<organism evidence="2">
    <name type="scientific">Laccaria bicolor (strain S238N-H82 / ATCC MYA-4686)</name>
    <name type="common">Bicoloured deceiver</name>
    <name type="synonym">Laccaria laccata var. bicolor</name>
    <dbReference type="NCBI Taxonomy" id="486041"/>
    <lineage>
        <taxon>Eukaryota</taxon>
        <taxon>Fungi</taxon>
        <taxon>Dikarya</taxon>
        <taxon>Basidiomycota</taxon>
        <taxon>Agaricomycotina</taxon>
        <taxon>Agaricomycetes</taxon>
        <taxon>Agaricomycetidae</taxon>
        <taxon>Agaricales</taxon>
        <taxon>Agaricineae</taxon>
        <taxon>Hydnangiaceae</taxon>
        <taxon>Laccaria</taxon>
    </lineage>
</organism>